<comment type="caution">
    <text evidence="1">The sequence shown here is derived from an EMBL/GenBank/DDBJ whole genome shotgun (WGS) entry which is preliminary data.</text>
</comment>
<evidence type="ECO:0000313" key="1">
    <source>
        <dbReference type="EMBL" id="TQF68313.1"/>
    </source>
</evidence>
<dbReference type="EMBL" id="VIGH01000006">
    <property type="protein sequence ID" value="TQF68313.1"/>
    <property type="molecule type" value="Genomic_DNA"/>
</dbReference>
<proteinExistence type="predicted"/>
<sequence length="143" mass="15049">MTEVGSVGPGATELGAAVEVRVTAELAQLPVLRAMAETITVLNEFNLDEISDVTLAVDQVCSDLIGDTVEGAELTCRFQLAGDELCVGISSIIRSDRGPDQHGFGWHVLRSLTDSIAVTRAPLDTSKGGHPTTVEFSKLRGGV</sequence>
<dbReference type="Proteomes" id="UP000316256">
    <property type="component" value="Unassembled WGS sequence"/>
</dbReference>
<dbReference type="InterPro" id="IPR036890">
    <property type="entry name" value="HATPase_C_sf"/>
</dbReference>
<dbReference type="GO" id="GO:0005524">
    <property type="term" value="F:ATP binding"/>
    <property type="evidence" value="ECO:0007669"/>
    <property type="project" value="UniProtKB-KW"/>
</dbReference>
<accession>A0A541B7P4</accession>
<evidence type="ECO:0000313" key="2">
    <source>
        <dbReference type="Proteomes" id="UP000316256"/>
    </source>
</evidence>
<protein>
    <submittedName>
        <fullName evidence="1">ATP-binding protein</fullName>
    </submittedName>
</protein>
<gene>
    <name evidence="1" type="ORF">FK531_14540</name>
</gene>
<keyword evidence="2" id="KW-1185">Reference proteome</keyword>
<name>A0A541B7P4_9NOCA</name>
<dbReference type="Gene3D" id="3.30.565.10">
    <property type="entry name" value="Histidine kinase-like ATPase, C-terminal domain"/>
    <property type="match status" value="1"/>
</dbReference>
<dbReference type="RefSeq" id="WP_142100502.1">
    <property type="nucleotide sequence ID" value="NZ_VIGH01000006.1"/>
</dbReference>
<reference evidence="1 2" key="1">
    <citation type="submission" date="2019-06" db="EMBL/GenBank/DDBJ databases">
        <title>Rhodococcus spaelei sp. nov., isolated from a cave.</title>
        <authorList>
            <person name="Lee S.D."/>
        </authorList>
    </citation>
    <scope>NUCLEOTIDE SEQUENCE [LARGE SCALE GENOMIC DNA]</scope>
    <source>
        <strain evidence="1 2">C9-5</strain>
    </source>
</reference>
<keyword evidence="1" id="KW-0547">Nucleotide-binding</keyword>
<dbReference type="AlphaFoldDB" id="A0A541B7P4"/>
<organism evidence="1 2">
    <name type="scientific">Rhodococcus spelaei</name>
    <dbReference type="NCBI Taxonomy" id="2546320"/>
    <lineage>
        <taxon>Bacteria</taxon>
        <taxon>Bacillati</taxon>
        <taxon>Actinomycetota</taxon>
        <taxon>Actinomycetes</taxon>
        <taxon>Mycobacteriales</taxon>
        <taxon>Nocardiaceae</taxon>
        <taxon>Rhodococcus</taxon>
    </lineage>
</organism>
<keyword evidence="1" id="KW-0067">ATP-binding</keyword>
<dbReference type="OrthoDB" id="3694612at2"/>